<feature type="compositionally biased region" description="Basic and acidic residues" evidence="1">
    <location>
        <begin position="44"/>
        <end position="56"/>
    </location>
</feature>
<organism evidence="2 3">
    <name type="scientific">Arthrobacter flavus</name>
    <dbReference type="NCBI Taxonomy" id="95172"/>
    <lineage>
        <taxon>Bacteria</taxon>
        <taxon>Bacillati</taxon>
        <taxon>Actinomycetota</taxon>
        <taxon>Actinomycetes</taxon>
        <taxon>Micrococcales</taxon>
        <taxon>Micrococcaceae</taxon>
        <taxon>Arthrobacter</taxon>
    </lineage>
</organism>
<feature type="compositionally biased region" description="Acidic residues" evidence="1">
    <location>
        <begin position="57"/>
        <end position="102"/>
    </location>
</feature>
<evidence type="ECO:0000256" key="1">
    <source>
        <dbReference type="SAM" id="MobiDB-lite"/>
    </source>
</evidence>
<accession>A0ABW4Q4J0</accession>
<gene>
    <name evidence="2" type="ORF">ACFSFX_00870</name>
</gene>
<keyword evidence="3" id="KW-1185">Reference proteome</keyword>
<comment type="caution">
    <text evidence="2">The sequence shown here is derived from an EMBL/GenBank/DDBJ whole genome shotgun (WGS) entry which is preliminary data.</text>
</comment>
<dbReference type="RefSeq" id="WP_343877154.1">
    <property type="nucleotide sequence ID" value="NZ_BAAAIJ010000002.1"/>
</dbReference>
<dbReference type="EMBL" id="JBHUGA010000002">
    <property type="protein sequence ID" value="MFD1845148.1"/>
    <property type="molecule type" value="Genomic_DNA"/>
</dbReference>
<name>A0ABW4Q4J0_9MICC</name>
<proteinExistence type="predicted"/>
<evidence type="ECO:0000313" key="3">
    <source>
        <dbReference type="Proteomes" id="UP001597307"/>
    </source>
</evidence>
<feature type="region of interest" description="Disordered" evidence="1">
    <location>
        <begin position="36"/>
        <end position="102"/>
    </location>
</feature>
<dbReference type="Proteomes" id="UP001597307">
    <property type="component" value="Unassembled WGS sequence"/>
</dbReference>
<reference evidence="3" key="1">
    <citation type="journal article" date="2019" name="Int. J. Syst. Evol. Microbiol.">
        <title>The Global Catalogue of Microorganisms (GCM) 10K type strain sequencing project: providing services to taxonomists for standard genome sequencing and annotation.</title>
        <authorList>
            <consortium name="The Broad Institute Genomics Platform"/>
            <consortium name="The Broad Institute Genome Sequencing Center for Infectious Disease"/>
            <person name="Wu L."/>
            <person name="Ma J."/>
        </authorList>
    </citation>
    <scope>NUCLEOTIDE SEQUENCE [LARGE SCALE GENOMIC DNA]</scope>
    <source>
        <strain evidence="3">JCM 11496</strain>
    </source>
</reference>
<evidence type="ECO:0000313" key="2">
    <source>
        <dbReference type="EMBL" id="MFD1845148.1"/>
    </source>
</evidence>
<sequence>MNDKTRLAPEDPFPEDLDELADGEVEMLNSKVHRQIDEEYVDEGEPHPETEFRKEELNEELDERDDGASDDAGESDAAEDDAAESDAAESDAAESTDSDTRK</sequence>
<protein>
    <submittedName>
        <fullName evidence="2">Uncharacterized protein</fullName>
    </submittedName>
</protein>